<dbReference type="PROSITE" id="PS51782">
    <property type="entry name" value="LYSM"/>
    <property type="match status" value="2"/>
</dbReference>
<evidence type="ECO:0000259" key="3">
    <source>
        <dbReference type="PROSITE" id="PS51782"/>
    </source>
</evidence>
<dbReference type="Pfam" id="PF01551">
    <property type="entry name" value="Peptidase_M23"/>
    <property type="match status" value="1"/>
</dbReference>
<feature type="region of interest" description="Disordered" evidence="1">
    <location>
        <begin position="1"/>
        <end position="22"/>
    </location>
</feature>
<keyword evidence="2" id="KW-0812">Transmembrane</keyword>
<dbReference type="EMBL" id="PGYQ01000007">
    <property type="protein sequence ID" value="PKL72328.1"/>
    <property type="molecule type" value="Genomic_DNA"/>
</dbReference>
<sequence>MLINQSQNTNEEGKPPNPKKEENINKRKKFFLLFILKLFFFSRLFKKIVVFLIKQFKKIIVFVFLNIHNLIKILSLYSYKSYLFLKKQIQKILVGVGLKPALILLSRYSIFFVTFIIIFVLVVFDNLKAKEINVSMIGQESIFYHFLNENQEEFIEEIGIPTTFNSSDQFLKSNIQPFIEEQEQKIITQGGTILVKPNISVTVETPQIRTKSIKYIVKAGDVISGIAKKFNISTNTILWENNLSERSLIKPGDELVILPVTGVVHTVGKGENLGKIAKKYNINETEILAINELTNDSLKINQKIIIPGGEKHFPLIFAKKVAINKKWVPPVLGKFISSKIKAGFIWPTSSYRITQYYHWGHPGIDIGGKNHSSPIYASADGVVASAIYSNRGYGRHIIINNGNNTTTLYGHMSEFYVKRGERVEKGQVIGLLGSTGRSTGPHLHFEIKINGQKINPLKYIR</sequence>
<feature type="transmembrane region" description="Helical" evidence="2">
    <location>
        <begin position="59"/>
        <end position="79"/>
    </location>
</feature>
<dbReference type="SUPFAM" id="SSF51261">
    <property type="entry name" value="Duplicated hybrid motif"/>
    <property type="match status" value="1"/>
</dbReference>
<protein>
    <recommendedName>
        <fullName evidence="3">LysM domain-containing protein</fullName>
    </recommendedName>
</protein>
<comment type="caution">
    <text evidence="4">The sequence shown here is derived from an EMBL/GenBank/DDBJ whole genome shotgun (WGS) entry which is preliminary data.</text>
</comment>
<dbReference type="Gene3D" id="2.70.70.10">
    <property type="entry name" value="Glucose Permease (Domain IIA)"/>
    <property type="match status" value="1"/>
</dbReference>
<evidence type="ECO:0000256" key="2">
    <source>
        <dbReference type="SAM" id="Phobius"/>
    </source>
</evidence>
<dbReference type="PANTHER" id="PTHR21666">
    <property type="entry name" value="PEPTIDASE-RELATED"/>
    <property type="match status" value="1"/>
</dbReference>
<dbReference type="Pfam" id="PF01476">
    <property type="entry name" value="LysM"/>
    <property type="match status" value="2"/>
</dbReference>
<dbReference type="SMART" id="SM00257">
    <property type="entry name" value="LysM"/>
    <property type="match status" value="2"/>
</dbReference>
<keyword evidence="2" id="KW-0472">Membrane</keyword>
<evidence type="ECO:0000313" key="5">
    <source>
        <dbReference type="Proteomes" id="UP000233414"/>
    </source>
</evidence>
<feature type="compositionally biased region" description="Basic and acidic residues" evidence="1">
    <location>
        <begin position="11"/>
        <end position="22"/>
    </location>
</feature>
<dbReference type="InterPro" id="IPR011055">
    <property type="entry name" value="Dup_hybrid_motif"/>
</dbReference>
<dbReference type="InterPro" id="IPR016047">
    <property type="entry name" value="M23ase_b-sheet_dom"/>
</dbReference>
<dbReference type="CDD" id="cd12797">
    <property type="entry name" value="M23_peptidase"/>
    <property type="match status" value="1"/>
</dbReference>
<dbReference type="InterPro" id="IPR018392">
    <property type="entry name" value="LysM"/>
</dbReference>
<reference evidence="4 5" key="1">
    <citation type="journal article" date="2017" name="ISME J.">
        <title>Potential for microbial H2 and metal transformations associated with novel bacteria and archaea in deep terrestrial subsurface sediments.</title>
        <authorList>
            <person name="Hernsdorf A.W."/>
            <person name="Amano Y."/>
            <person name="Miyakawa K."/>
            <person name="Ise K."/>
            <person name="Suzuki Y."/>
            <person name="Anantharaman K."/>
            <person name="Probst A."/>
            <person name="Burstein D."/>
            <person name="Thomas B.C."/>
            <person name="Banfield J.F."/>
        </authorList>
    </citation>
    <scope>NUCLEOTIDE SEQUENCE [LARGE SCALE GENOMIC DNA]</scope>
    <source>
        <strain evidence="4">HGW-Kuenenbacteria-1</strain>
    </source>
</reference>
<dbReference type="AlphaFoldDB" id="A0A2N1UNC1"/>
<dbReference type="Gene3D" id="3.10.350.10">
    <property type="entry name" value="LysM domain"/>
    <property type="match status" value="2"/>
</dbReference>
<dbReference type="SUPFAM" id="SSF54106">
    <property type="entry name" value="LysM domain"/>
    <property type="match status" value="2"/>
</dbReference>
<feature type="transmembrane region" description="Helical" evidence="2">
    <location>
        <begin position="30"/>
        <end position="53"/>
    </location>
</feature>
<dbReference type="PANTHER" id="PTHR21666:SF270">
    <property type="entry name" value="MUREIN HYDROLASE ACTIVATOR ENVC"/>
    <property type="match status" value="1"/>
</dbReference>
<organism evidence="4 5">
    <name type="scientific">Candidatus Kuenenbacteria bacterium HGW-Kuenenbacteria-1</name>
    <dbReference type="NCBI Taxonomy" id="2013812"/>
    <lineage>
        <taxon>Bacteria</taxon>
        <taxon>Candidatus Kueneniibacteriota</taxon>
    </lineage>
</organism>
<feature type="domain" description="LysM" evidence="3">
    <location>
        <begin position="263"/>
        <end position="306"/>
    </location>
</feature>
<evidence type="ECO:0000256" key="1">
    <source>
        <dbReference type="SAM" id="MobiDB-lite"/>
    </source>
</evidence>
<dbReference type="GO" id="GO:0004222">
    <property type="term" value="F:metalloendopeptidase activity"/>
    <property type="evidence" value="ECO:0007669"/>
    <property type="project" value="TreeGrafter"/>
</dbReference>
<accession>A0A2N1UNC1</accession>
<proteinExistence type="predicted"/>
<dbReference type="InterPro" id="IPR050570">
    <property type="entry name" value="Cell_wall_metabolism_enzyme"/>
</dbReference>
<name>A0A2N1UNC1_9BACT</name>
<dbReference type="InterPro" id="IPR036779">
    <property type="entry name" value="LysM_dom_sf"/>
</dbReference>
<gene>
    <name evidence="4" type="ORF">CVV26_02070</name>
</gene>
<feature type="transmembrane region" description="Helical" evidence="2">
    <location>
        <begin position="100"/>
        <end position="124"/>
    </location>
</feature>
<feature type="domain" description="LysM" evidence="3">
    <location>
        <begin position="213"/>
        <end position="257"/>
    </location>
</feature>
<dbReference type="Proteomes" id="UP000233414">
    <property type="component" value="Unassembled WGS sequence"/>
</dbReference>
<evidence type="ECO:0000313" key="4">
    <source>
        <dbReference type="EMBL" id="PKL72328.1"/>
    </source>
</evidence>
<keyword evidence="2" id="KW-1133">Transmembrane helix</keyword>
<dbReference type="CDD" id="cd00118">
    <property type="entry name" value="LysM"/>
    <property type="match status" value="2"/>
</dbReference>